<evidence type="ECO:0000256" key="1">
    <source>
        <dbReference type="ARBA" id="ARBA00022741"/>
    </source>
</evidence>
<organism evidence="5 6">
    <name type="scientific">Notothenia coriiceps</name>
    <name type="common">black rockcod</name>
    <dbReference type="NCBI Taxonomy" id="8208"/>
    <lineage>
        <taxon>Eukaryota</taxon>
        <taxon>Metazoa</taxon>
        <taxon>Chordata</taxon>
        <taxon>Craniata</taxon>
        <taxon>Vertebrata</taxon>
        <taxon>Euteleostomi</taxon>
        <taxon>Actinopterygii</taxon>
        <taxon>Neopterygii</taxon>
        <taxon>Teleostei</taxon>
        <taxon>Neoteleostei</taxon>
        <taxon>Acanthomorphata</taxon>
        <taxon>Eupercaria</taxon>
        <taxon>Perciformes</taxon>
        <taxon>Notothenioidei</taxon>
        <taxon>Nototheniidae</taxon>
        <taxon>Notothenia</taxon>
    </lineage>
</organism>
<keyword evidence="5" id="KW-1185">Reference proteome</keyword>
<evidence type="ECO:0000256" key="2">
    <source>
        <dbReference type="ARBA" id="ARBA00022840"/>
    </source>
</evidence>
<protein>
    <submittedName>
        <fullName evidence="6">Midasin-like</fullName>
    </submittedName>
</protein>
<dbReference type="AlphaFoldDB" id="A0A6I9NX38"/>
<dbReference type="Gene3D" id="3.40.50.300">
    <property type="entry name" value="P-loop containing nucleotide triphosphate hydrolases"/>
    <property type="match status" value="1"/>
</dbReference>
<keyword evidence="1" id="KW-0547">Nucleotide-binding</keyword>
<feature type="domain" description="ATPase dynein-related AAA" evidence="3">
    <location>
        <begin position="124"/>
        <end position="166"/>
    </location>
</feature>
<dbReference type="PANTHER" id="PTHR48103:SF2">
    <property type="entry name" value="MIDASIN"/>
    <property type="match status" value="1"/>
</dbReference>
<dbReference type="GO" id="GO:0005634">
    <property type="term" value="C:nucleus"/>
    <property type="evidence" value="ECO:0007669"/>
    <property type="project" value="TreeGrafter"/>
</dbReference>
<accession>A0A6I9NX38</accession>
<name>A0A6I9NX38_9TELE</name>
<dbReference type="PANTHER" id="PTHR48103">
    <property type="entry name" value="MIDASIN-RELATED"/>
    <property type="match status" value="1"/>
</dbReference>
<dbReference type="GO" id="GO:0000055">
    <property type="term" value="P:ribosomal large subunit export from nucleus"/>
    <property type="evidence" value="ECO:0007669"/>
    <property type="project" value="TreeGrafter"/>
</dbReference>
<evidence type="ECO:0000313" key="5">
    <source>
        <dbReference type="Proteomes" id="UP000504611"/>
    </source>
</evidence>
<gene>
    <name evidence="6" type="primary">LOC104954217</name>
</gene>
<feature type="domain" description="Midasin AAA lid" evidence="4">
    <location>
        <begin position="1"/>
        <end position="56"/>
    </location>
</feature>
<keyword evidence="2" id="KW-0067">ATP-binding</keyword>
<reference evidence="6" key="1">
    <citation type="submission" date="2025-08" db="UniProtKB">
        <authorList>
            <consortium name="RefSeq"/>
        </authorList>
    </citation>
    <scope>IDENTIFICATION</scope>
    <source>
        <tissue evidence="6">Muscle</tissue>
    </source>
</reference>
<dbReference type="InterPro" id="IPR027417">
    <property type="entry name" value="P-loop_NTPase"/>
</dbReference>
<dbReference type="OrthoDB" id="422220at2759"/>
<dbReference type="GO" id="GO:0016887">
    <property type="term" value="F:ATP hydrolysis activity"/>
    <property type="evidence" value="ECO:0007669"/>
    <property type="project" value="InterPro"/>
</dbReference>
<feature type="non-terminal residue" evidence="6">
    <location>
        <position position="1"/>
    </location>
</feature>
<evidence type="ECO:0000259" key="4">
    <source>
        <dbReference type="Pfam" id="PF17867"/>
    </source>
</evidence>
<dbReference type="GO" id="GO:0000027">
    <property type="term" value="P:ribosomal large subunit assembly"/>
    <property type="evidence" value="ECO:0007669"/>
    <property type="project" value="TreeGrafter"/>
</dbReference>
<dbReference type="SUPFAM" id="SSF52540">
    <property type="entry name" value="P-loop containing nucleoside triphosphate hydrolases"/>
    <property type="match status" value="1"/>
</dbReference>
<evidence type="ECO:0000313" key="6">
    <source>
        <dbReference type="RefSeq" id="XP_010779595.1"/>
    </source>
</evidence>
<proteinExistence type="predicted"/>
<dbReference type="KEGG" id="ncc:104954217"/>
<dbReference type="GeneID" id="104954217"/>
<dbReference type="InterPro" id="IPR011704">
    <property type="entry name" value="ATPase_dyneun-rel_AAA"/>
</dbReference>
<dbReference type="Proteomes" id="UP000504611">
    <property type="component" value="Unplaced"/>
</dbReference>
<dbReference type="Pfam" id="PF17867">
    <property type="entry name" value="AAA_lid_7"/>
    <property type="match status" value="1"/>
</dbReference>
<sequence length="167" mass="18113">DLLKWCERISVNFDSTSSATAQNVFQEALDCFTAMLSRPEGRLRMAEIIGSKLNISKEKAQHFCQMYQPGISVSEVGVSVGRVTLCRKQTEAVQLSVDSQTFAATRPSAVLLEQLAVCVSKGEPVLLVGETGTGKTSTVQHLTRVTGHRLRVVNMNQQSDTADLLGG</sequence>
<dbReference type="GO" id="GO:0005524">
    <property type="term" value="F:ATP binding"/>
    <property type="evidence" value="ECO:0007669"/>
    <property type="project" value="UniProtKB-KW"/>
</dbReference>
<dbReference type="GO" id="GO:0030687">
    <property type="term" value="C:preribosome, large subunit precursor"/>
    <property type="evidence" value="ECO:0007669"/>
    <property type="project" value="TreeGrafter"/>
</dbReference>
<dbReference type="Pfam" id="PF07728">
    <property type="entry name" value="AAA_5"/>
    <property type="match status" value="1"/>
</dbReference>
<dbReference type="RefSeq" id="XP_010779595.1">
    <property type="nucleotide sequence ID" value="XM_010781293.1"/>
</dbReference>
<evidence type="ECO:0000259" key="3">
    <source>
        <dbReference type="Pfam" id="PF07728"/>
    </source>
</evidence>
<dbReference type="InterPro" id="IPR040848">
    <property type="entry name" value="AAA_lid_7"/>
</dbReference>